<name>A0ABW9KQW4_9BACT</name>
<evidence type="ECO:0000256" key="1">
    <source>
        <dbReference type="SAM" id="MobiDB-lite"/>
    </source>
</evidence>
<accession>A0ABW9KQW4</accession>
<keyword evidence="3" id="KW-1185">Reference proteome</keyword>
<organism evidence="2 3">
    <name type="scientific">Terriglobus aquaticus</name>
    <dbReference type="NCBI Taxonomy" id="940139"/>
    <lineage>
        <taxon>Bacteria</taxon>
        <taxon>Pseudomonadati</taxon>
        <taxon>Acidobacteriota</taxon>
        <taxon>Terriglobia</taxon>
        <taxon>Terriglobales</taxon>
        <taxon>Acidobacteriaceae</taxon>
        <taxon>Terriglobus</taxon>
    </lineage>
</organism>
<sequence>MLMVNEQQLSALEERLAPLKGVQFDVLKLPREVLKGFEPSQIGSIAGALMDACIPQLEKIVSGEDKDKVAGLGLTKGAGILKDREAYPDYQHDSGMRVELKLLYVNPKDVEMKVPSTPREPSARLSQKVTVKNVQADKDVLLVVAYQLQPDKVDGDLFVPTIIDFSVLPVQACIEARDQRLTDAGGRWFGDYQTPAILSRRGKAKVRAEQPTNKEAYGRKESEGRDYNEDTNFGKLARIPYKKLQEFIAKHGLQAVPQTVASEGNPTSTLEEEILEAVSAADDLAAKS</sequence>
<comment type="caution">
    <text evidence="2">The sequence shown here is derived from an EMBL/GenBank/DDBJ whole genome shotgun (WGS) entry which is preliminary data.</text>
</comment>
<reference evidence="2 3" key="1">
    <citation type="submission" date="2024-12" db="EMBL/GenBank/DDBJ databases">
        <authorList>
            <person name="Lee Y."/>
        </authorList>
    </citation>
    <scope>NUCLEOTIDE SEQUENCE [LARGE SCALE GENOMIC DNA]</scope>
    <source>
        <strain evidence="2 3">03SUJ4</strain>
    </source>
</reference>
<feature type="region of interest" description="Disordered" evidence="1">
    <location>
        <begin position="207"/>
        <end position="229"/>
    </location>
</feature>
<dbReference type="RefSeq" id="WP_263414920.1">
    <property type="nucleotide sequence ID" value="NZ_BAABBH010000001.1"/>
</dbReference>
<gene>
    <name evidence="2" type="ORF">ACK2TP_14100</name>
</gene>
<evidence type="ECO:0000313" key="3">
    <source>
        <dbReference type="Proteomes" id="UP001634747"/>
    </source>
</evidence>
<feature type="compositionally biased region" description="Basic and acidic residues" evidence="1">
    <location>
        <begin position="216"/>
        <end position="228"/>
    </location>
</feature>
<dbReference type="Proteomes" id="UP001634747">
    <property type="component" value="Unassembled WGS sequence"/>
</dbReference>
<protein>
    <submittedName>
        <fullName evidence="2">Uncharacterized protein</fullName>
    </submittedName>
</protein>
<proteinExistence type="predicted"/>
<dbReference type="EMBL" id="JBJYXY010000001">
    <property type="protein sequence ID" value="MFN2976899.1"/>
    <property type="molecule type" value="Genomic_DNA"/>
</dbReference>
<evidence type="ECO:0000313" key="2">
    <source>
        <dbReference type="EMBL" id="MFN2976899.1"/>
    </source>
</evidence>